<reference evidence="2" key="2">
    <citation type="submission" date="2018-03" db="EMBL/GenBank/DDBJ databases">
        <title>Complete Fusobacterium genomes using hybrid Minion sequencing.</title>
        <authorList>
            <person name="Slade D.J."/>
            <person name="Lahmers K."/>
        </authorList>
    </citation>
    <scope>NUCLEOTIDE SEQUENCE</scope>
    <source>
        <strain evidence="2">ATCC 9817</strain>
    </source>
</reference>
<evidence type="ECO:0000313" key="3">
    <source>
        <dbReference type="Proteomes" id="UP000240258"/>
    </source>
</evidence>
<keyword evidence="3" id="KW-1185">Reference proteome</keyword>
<dbReference type="RefSeq" id="WP_005884201.1">
    <property type="nucleotide sequence ID" value="NZ_CP028102.1"/>
</dbReference>
<proteinExistence type="predicted"/>
<protein>
    <submittedName>
        <fullName evidence="2">Uncharacterized protein</fullName>
    </submittedName>
</protein>
<gene>
    <name evidence="1" type="ORF">C4N19_06425</name>
    <name evidence="2" type="ORF">C4N19_08785</name>
</gene>
<dbReference type="EMBL" id="CP028102">
    <property type="protein sequence ID" value="AVQ18744.1"/>
    <property type="molecule type" value="Genomic_DNA"/>
</dbReference>
<accession>A0ABM6TX18</accession>
<evidence type="ECO:0000313" key="2">
    <source>
        <dbReference type="EMBL" id="AVQ19185.1"/>
    </source>
</evidence>
<reference evidence="3" key="1">
    <citation type="journal article" date="2018" name="MSphere">
        <title>Fusobacterium Genomics Using MinION and Illumina Sequencing Enables Genome Completion and Correction.</title>
        <authorList>
            <person name="Todd S.M."/>
            <person name="Settlage R.E."/>
            <person name="Lahmers K.K."/>
            <person name="Slade D.J."/>
        </authorList>
    </citation>
    <scope>NUCLEOTIDE SEQUENCE [LARGE SCALE GENOMIC DNA]</scope>
    <source>
        <strain evidence="3">ATCC 9817</strain>
    </source>
</reference>
<organism evidence="2 3">
    <name type="scientific">Fusobacterium mortiferum ATCC 9817</name>
    <dbReference type="NCBI Taxonomy" id="469616"/>
    <lineage>
        <taxon>Bacteria</taxon>
        <taxon>Fusobacteriati</taxon>
        <taxon>Fusobacteriota</taxon>
        <taxon>Fusobacteriia</taxon>
        <taxon>Fusobacteriales</taxon>
        <taxon>Fusobacteriaceae</taxon>
        <taxon>Fusobacterium</taxon>
    </lineage>
</organism>
<dbReference type="GeneID" id="62763621"/>
<dbReference type="EMBL" id="CP028102">
    <property type="protein sequence ID" value="AVQ19185.1"/>
    <property type="molecule type" value="Genomic_DNA"/>
</dbReference>
<name>A0ABM6TX18_FUSMR</name>
<dbReference type="Proteomes" id="UP000240258">
    <property type="component" value="Chromosome"/>
</dbReference>
<evidence type="ECO:0000313" key="1">
    <source>
        <dbReference type="EMBL" id="AVQ18744.1"/>
    </source>
</evidence>
<sequence>MEKLVNMLANGKKIIDEVAYDLLAKEIIALIKTKAESSHTHSADQVTETDSKKFVSPQEKKTWGDKVSQEQLTAAINTFASGLAWKGVYETLEALKSAIPAPKEGYYVIVTQEPTYKNKNTMLIYEAEEVNDWQALGDLFLPGNATQSSDGLMSKEDKKKLDGIQAGANNYTHPSSHPASMITEDTSHRFVTDAEKTKWNKAATDSASALQQAGTASQTANTAKSTAESALSKATTVETALNNTMTEEEAQAIIDKYKGAGA</sequence>